<evidence type="ECO:0000313" key="2">
    <source>
        <dbReference type="EMBL" id="CAB4177110.1"/>
    </source>
</evidence>
<dbReference type="EMBL" id="LR797369">
    <property type="protein sequence ID" value="CAB4211193.1"/>
    <property type="molecule type" value="Genomic_DNA"/>
</dbReference>
<gene>
    <name evidence="3" type="ORF">UFOVP1065_215</name>
    <name evidence="4" type="ORF">UFOVP1198_184</name>
    <name evidence="5" type="ORF">UFOVP1418_176</name>
    <name evidence="7" type="ORF">UFOVP1524_207</name>
    <name evidence="6" type="ORF">UFOVP1651_207</name>
    <name evidence="1" type="ORF">UFOVP908_185</name>
    <name evidence="2" type="ORF">UFOVP990_184</name>
</gene>
<organism evidence="3">
    <name type="scientific">uncultured Caudovirales phage</name>
    <dbReference type="NCBI Taxonomy" id="2100421"/>
    <lineage>
        <taxon>Viruses</taxon>
        <taxon>Duplodnaviria</taxon>
        <taxon>Heunggongvirae</taxon>
        <taxon>Uroviricota</taxon>
        <taxon>Caudoviricetes</taxon>
        <taxon>Peduoviridae</taxon>
        <taxon>Maltschvirus</taxon>
        <taxon>Maltschvirus maltsch</taxon>
    </lineage>
</organism>
<evidence type="ECO:0000313" key="6">
    <source>
        <dbReference type="EMBL" id="CAB4222842.1"/>
    </source>
</evidence>
<evidence type="ECO:0000313" key="3">
    <source>
        <dbReference type="EMBL" id="CAB4182318.1"/>
    </source>
</evidence>
<evidence type="ECO:0000313" key="5">
    <source>
        <dbReference type="EMBL" id="CAB4211193.1"/>
    </source>
</evidence>
<accession>A0A6J5QMX0</accession>
<dbReference type="EMBL" id="LR796945">
    <property type="protein sequence ID" value="CAB4177110.1"/>
    <property type="molecule type" value="Genomic_DNA"/>
</dbReference>
<dbReference type="EMBL" id="LR797021">
    <property type="protein sequence ID" value="CAB4182318.1"/>
    <property type="molecule type" value="Genomic_DNA"/>
</dbReference>
<dbReference type="EMBL" id="LR797157">
    <property type="protein sequence ID" value="CAB4190844.1"/>
    <property type="molecule type" value="Genomic_DNA"/>
</dbReference>
<evidence type="ECO:0000313" key="4">
    <source>
        <dbReference type="EMBL" id="CAB4190844.1"/>
    </source>
</evidence>
<dbReference type="EMBL" id="LR796860">
    <property type="protein sequence ID" value="CAB4170954.1"/>
    <property type="molecule type" value="Genomic_DNA"/>
</dbReference>
<name>A0A6J5QMX0_9CAUD</name>
<protein>
    <submittedName>
        <fullName evidence="3">Uncharacterized protein</fullName>
    </submittedName>
</protein>
<proteinExistence type="predicted"/>
<dbReference type="EMBL" id="LR798378">
    <property type="protein sequence ID" value="CAB5227829.1"/>
    <property type="molecule type" value="Genomic_DNA"/>
</dbReference>
<evidence type="ECO:0000313" key="7">
    <source>
        <dbReference type="EMBL" id="CAB5227829.1"/>
    </source>
</evidence>
<reference evidence="3" key="1">
    <citation type="submission" date="2020-05" db="EMBL/GenBank/DDBJ databases">
        <authorList>
            <person name="Chiriac C."/>
            <person name="Salcher M."/>
            <person name="Ghai R."/>
            <person name="Kavagutti S V."/>
        </authorList>
    </citation>
    <scope>NUCLEOTIDE SEQUENCE</scope>
</reference>
<evidence type="ECO:0000313" key="1">
    <source>
        <dbReference type="EMBL" id="CAB4170954.1"/>
    </source>
</evidence>
<dbReference type="EMBL" id="LR797518">
    <property type="protein sequence ID" value="CAB4222842.1"/>
    <property type="molecule type" value="Genomic_DNA"/>
</dbReference>
<sequence>MTSKTPFEIRLDLLNLAQSILNDKVWADRNRIERDYDAIKESCLTKNKQVPACPQMPSVEEDAIVELAKKLNDFVSNG</sequence>